<feature type="domain" description="RNA polymerase Rpb7-like N-terminal" evidence="7">
    <location>
        <begin position="39"/>
        <end position="93"/>
    </location>
</feature>
<dbReference type="InterPro" id="IPR012340">
    <property type="entry name" value="NA-bd_OB-fold"/>
</dbReference>
<keyword evidence="4" id="KW-0240">DNA-directed RNA polymerase</keyword>
<keyword evidence="5" id="KW-0804">Transcription</keyword>
<proteinExistence type="inferred from homology"/>
<evidence type="ECO:0000256" key="2">
    <source>
        <dbReference type="ARBA" id="ARBA00009307"/>
    </source>
</evidence>
<evidence type="ECO:0000256" key="4">
    <source>
        <dbReference type="ARBA" id="ARBA00022478"/>
    </source>
</evidence>
<sequence>MLCAATPIWSTNAANPVSLEPLQVERALVVVLQISLEHEILLHPRYFGPNLMETVKHKLFTEVEGTCSGKYGFVIAVTSIDNIGAGFIQPGRGFVLYPIKYKAIVFRPFKGEVLDAVVTQINKLGIFTEVGPLSCFISRHCIPSDMVFDPNSNPPCYRTQEEVSPIPPPSCNSDNLFTYTVPSLDEKGGGGAVTSSLKNLGSAGPADSTLLGLLIQGYRMSSFCTPC</sequence>
<protein>
    <recommendedName>
        <fullName evidence="3">DNA-directed RNA polymerase II subunit RPB7</fullName>
    </recommendedName>
</protein>
<evidence type="ECO:0000313" key="8">
    <source>
        <dbReference type="EMBL" id="UYV73525.1"/>
    </source>
</evidence>
<feature type="domain" description="S1 motif" evidence="6">
    <location>
        <begin position="108"/>
        <end position="151"/>
    </location>
</feature>
<dbReference type="InterPro" id="IPR005576">
    <property type="entry name" value="Rpb7-like_N"/>
</dbReference>
<dbReference type="InterPro" id="IPR003029">
    <property type="entry name" value="S1_domain"/>
</dbReference>
<evidence type="ECO:0000259" key="7">
    <source>
        <dbReference type="Pfam" id="PF03876"/>
    </source>
</evidence>
<dbReference type="Gene3D" id="2.40.50.140">
    <property type="entry name" value="Nucleic acid-binding proteins"/>
    <property type="match status" value="1"/>
</dbReference>
<dbReference type="Gene3D" id="3.30.1490.120">
    <property type="entry name" value="RNA polymerase Rpb7-like, N-terminal domain"/>
    <property type="match status" value="1"/>
</dbReference>
<evidence type="ECO:0000256" key="1">
    <source>
        <dbReference type="ARBA" id="ARBA00004123"/>
    </source>
</evidence>
<comment type="subcellular location">
    <subcellularLocation>
        <location evidence="1">Nucleus</location>
    </subcellularLocation>
</comment>
<dbReference type="Proteomes" id="UP001235939">
    <property type="component" value="Chromosome 10"/>
</dbReference>
<organism evidence="8 9">
    <name type="scientific">Cordylochernes scorpioides</name>
    <dbReference type="NCBI Taxonomy" id="51811"/>
    <lineage>
        <taxon>Eukaryota</taxon>
        <taxon>Metazoa</taxon>
        <taxon>Ecdysozoa</taxon>
        <taxon>Arthropoda</taxon>
        <taxon>Chelicerata</taxon>
        <taxon>Arachnida</taxon>
        <taxon>Pseudoscorpiones</taxon>
        <taxon>Cheliferoidea</taxon>
        <taxon>Chernetidae</taxon>
        <taxon>Cordylochernes</taxon>
    </lineage>
</organism>
<dbReference type="InterPro" id="IPR036898">
    <property type="entry name" value="RNA_pol_Rpb7-like_N_sf"/>
</dbReference>
<evidence type="ECO:0000256" key="5">
    <source>
        <dbReference type="ARBA" id="ARBA00023163"/>
    </source>
</evidence>
<keyword evidence="9" id="KW-1185">Reference proteome</keyword>
<evidence type="ECO:0000256" key="3">
    <source>
        <dbReference type="ARBA" id="ARBA00015928"/>
    </source>
</evidence>
<evidence type="ECO:0000313" key="9">
    <source>
        <dbReference type="Proteomes" id="UP001235939"/>
    </source>
</evidence>
<dbReference type="Pfam" id="PF03876">
    <property type="entry name" value="SHS2_Rpb7-N"/>
    <property type="match status" value="1"/>
</dbReference>
<dbReference type="SUPFAM" id="SSF50249">
    <property type="entry name" value="Nucleic acid-binding proteins"/>
    <property type="match status" value="1"/>
</dbReference>
<dbReference type="CDD" id="cd04329">
    <property type="entry name" value="RNAP_II_Rpb7_N"/>
    <property type="match status" value="1"/>
</dbReference>
<evidence type="ECO:0000259" key="6">
    <source>
        <dbReference type="Pfam" id="PF00575"/>
    </source>
</evidence>
<name>A0ABY6KXD2_9ARAC</name>
<dbReference type="InterPro" id="IPR045113">
    <property type="entry name" value="Rpb7-like"/>
</dbReference>
<gene>
    <name evidence="8" type="ORF">LAZ67_10003959</name>
</gene>
<dbReference type="Pfam" id="PF00575">
    <property type="entry name" value="S1"/>
    <property type="match status" value="1"/>
</dbReference>
<dbReference type="PANTHER" id="PTHR12709:SF4">
    <property type="entry name" value="DNA-DIRECTED RNA POLYMERASE II SUBUNIT RPB7"/>
    <property type="match status" value="1"/>
</dbReference>
<dbReference type="PANTHER" id="PTHR12709">
    <property type="entry name" value="DNA-DIRECTED RNA POLYMERASE II, III"/>
    <property type="match status" value="1"/>
</dbReference>
<reference evidence="8 9" key="1">
    <citation type="submission" date="2022-01" db="EMBL/GenBank/DDBJ databases">
        <title>A chromosomal length assembly of Cordylochernes scorpioides.</title>
        <authorList>
            <person name="Zeh D."/>
            <person name="Zeh J."/>
        </authorList>
    </citation>
    <scope>NUCLEOTIDE SEQUENCE [LARGE SCALE GENOMIC DNA]</scope>
    <source>
        <strain evidence="8">IN4F17</strain>
        <tissue evidence="8">Whole Body</tissue>
    </source>
</reference>
<dbReference type="SUPFAM" id="SSF88798">
    <property type="entry name" value="N-terminal, heterodimerisation domain of RBP7 (RpoE)"/>
    <property type="match status" value="1"/>
</dbReference>
<dbReference type="EMBL" id="CP092872">
    <property type="protein sequence ID" value="UYV73525.1"/>
    <property type="molecule type" value="Genomic_DNA"/>
</dbReference>
<comment type="similarity">
    <text evidence="2">Belongs to the eukaryotic RPB7/RPC8 RNA polymerase subunit family.</text>
</comment>
<accession>A0ABY6KXD2</accession>